<dbReference type="GO" id="GO:0003677">
    <property type="term" value="F:DNA binding"/>
    <property type="evidence" value="ECO:0007669"/>
    <property type="project" value="UniProtKB-KW"/>
</dbReference>
<dbReference type="InterPro" id="IPR000944">
    <property type="entry name" value="Tscrpt_reg_Rrf2"/>
</dbReference>
<organism evidence="2 3">
    <name type="scientific">Neoroseomonas lacus</name>
    <dbReference type="NCBI Taxonomy" id="287609"/>
    <lineage>
        <taxon>Bacteria</taxon>
        <taxon>Pseudomonadati</taxon>
        <taxon>Pseudomonadota</taxon>
        <taxon>Alphaproteobacteria</taxon>
        <taxon>Acetobacterales</taxon>
        <taxon>Acetobacteraceae</taxon>
        <taxon>Neoroseomonas</taxon>
    </lineage>
</organism>
<keyword evidence="1" id="KW-0238">DNA-binding</keyword>
<reference evidence="2" key="1">
    <citation type="journal article" date="2014" name="Int. J. Syst. Evol. Microbiol.">
        <title>Complete genome sequence of Corynebacterium casei LMG S-19264T (=DSM 44701T), isolated from a smear-ripened cheese.</title>
        <authorList>
            <consortium name="US DOE Joint Genome Institute (JGI-PGF)"/>
            <person name="Walter F."/>
            <person name="Albersmeier A."/>
            <person name="Kalinowski J."/>
            <person name="Ruckert C."/>
        </authorList>
    </citation>
    <scope>NUCLEOTIDE SEQUENCE</scope>
    <source>
        <strain evidence="2">CGMCC 1.3617</strain>
    </source>
</reference>
<dbReference type="AlphaFoldDB" id="A0A917KXU0"/>
<dbReference type="InterPro" id="IPR036390">
    <property type="entry name" value="WH_DNA-bd_sf"/>
</dbReference>
<comment type="caution">
    <text evidence="2">The sequence shown here is derived from an EMBL/GenBank/DDBJ whole genome shotgun (WGS) entry which is preliminary data.</text>
</comment>
<dbReference type="EMBL" id="BMKW01000014">
    <property type="protein sequence ID" value="GGJ35290.1"/>
    <property type="molecule type" value="Genomic_DNA"/>
</dbReference>
<dbReference type="PROSITE" id="PS01332">
    <property type="entry name" value="HTH_RRF2_1"/>
    <property type="match status" value="1"/>
</dbReference>
<keyword evidence="3" id="KW-1185">Reference proteome</keyword>
<dbReference type="Proteomes" id="UP000661507">
    <property type="component" value="Unassembled WGS sequence"/>
</dbReference>
<gene>
    <name evidence="2" type="ORF">GCM10011320_48830</name>
</gene>
<name>A0A917KXU0_9PROT</name>
<evidence type="ECO:0000313" key="3">
    <source>
        <dbReference type="Proteomes" id="UP000661507"/>
    </source>
</evidence>
<sequence>MRLLASTDFALRVLLTLGEAPERRRSTEELAVGIGVPRNHVQKIVQDLAAAGLVRTQRGAGGGVVLARPPEAIRIGEVVRRLEADQALVECFRADGGACCFSPTCRLAGVLGRAQDRFMAVLDATTLAACLGTLPHIVAE</sequence>
<evidence type="ECO:0000313" key="2">
    <source>
        <dbReference type="EMBL" id="GGJ35290.1"/>
    </source>
</evidence>
<dbReference type="PROSITE" id="PS51197">
    <property type="entry name" value="HTH_RRF2_2"/>
    <property type="match status" value="1"/>
</dbReference>
<reference evidence="2" key="2">
    <citation type="submission" date="2020-09" db="EMBL/GenBank/DDBJ databases">
        <authorList>
            <person name="Sun Q."/>
            <person name="Zhou Y."/>
        </authorList>
    </citation>
    <scope>NUCLEOTIDE SEQUENCE</scope>
    <source>
        <strain evidence="2">CGMCC 1.3617</strain>
    </source>
</reference>
<dbReference type="InterPro" id="IPR030489">
    <property type="entry name" value="TR_Rrf2-type_CS"/>
</dbReference>
<dbReference type="GO" id="GO:0003700">
    <property type="term" value="F:DNA-binding transcription factor activity"/>
    <property type="evidence" value="ECO:0007669"/>
    <property type="project" value="TreeGrafter"/>
</dbReference>
<dbReference type="PANTHER" id="PTHR33221">
    <property type="entry name" value="WINGED HELIX-TURN-HELIX TRANSCRIPTIONAL REGULATOR, RRF2 FAMILY"/>
    <property type="match status" value="1"/>
</dbReference>
<dbReference type="Pfam" id="PF02082">
    <property type="entry name" value="Rrf2"/>
    <property type="match status" value="1"/>
</dbReference>
<dbReference type="InterPro" id="IPR036388">
    <property type="entry name" value="WH-like_DNA-bd_sf"/>
</dbReference>
<evidence type="ECO:0000256" key="1">
    <source>
        <dbReference type="ARBA" id="ARBA00023125"/>
    </source>
</evidence>
<proteinExistence type="predicted"/>
<dbReference type="NCBIfam" id="TIGR00738">
    <property type="entry name" value="rrf2_super"/>
    <property type="match status" value="1"/>
</dbReference>
<protein>
    <submittedName>
        <fullName evidence="2">Rrf2 family transcriptional regulator</fullName>
    </submittedName>
</protein>
<accession>A0A917KXU0</accession>
<dbReference type="RefSeq" id="WP_188971746.1">
    <property type="nucleotide sequence ID" value="NZ_BMKW01000014.1"/>
</dbReference>
<dbReference type="SUPFAM" id="SSF46785">
    <property type="entry name" value="Winged helix' DNA-binding domain"/>
    <property type="match status" value="1"/>
</dbReference>
<dbReference type="PANTHER" id="PTHR33221:SF4">
    <property type="entry name" value="HTH-TYPE TRANSCRIPTIONAL REPRESSOR NSRR"/>
    <property type="match status" value="1"/>
</dbReference>
<dbReference type="GO" id="GO:0005829">
    <property type="term" value="C:cytosol"/>
    <property type="evidence" value="ECO:0007669"/>
    <property type="project" value="TreeGrafter"/>
</dbReference>
<dbReference type="Gene3D" id="1.10.10.10">
    <property type="entry name" value="Winged helix-like DNA-binding domain superfamily/Winged helix DNA-binding domain"/>
    <property type="match status" value="1"/>
</dbReference>